<dbReference type="Gene3D" id="3.80.10.10">
    <property type="entry name" value="Ribonuclease Inhibitor"/>
    <property type="match status" value="4"/>
</dbReference>
<dbReference type="EMBL" id="MNCJ02000322">
    <property type="protein sequence ID" value="KAF5800142.1"/>
    <property type="molecule type" value="Genomic_DNA"/>
</dbReference>
<dbReference type="SUPFAM" id="SSF52047">
    <property type="entry name" value="RNI-like"/>
    <property type="match status" value="1"/>
</dbReference>
<evidence type="ECO:0000256" key="10">
    <source>
        <dbReference type="ARBA" id="ARBA00023180"/>
    </source>
</evidence>
<reference evidence="14" key="2">
    <citation type="submission" date="2017-02" db="EMBL/GenBank/DDBJ databases">
        <title>Sunflower complete genome.</title>
        <authorList>
            <person name="Langlade N."/>
            <person name="Munos S."/>
        </authorList>
    </citation>
    <scope>NUCLEOTIDE SEQUENCE [LARGE SCALE GENOMIC DNA]</scope>
    <source>
        <tissue evidence="14">Leaves</tissue>
    </source>
</reference>
<keyword evidence="14" id="KW-0675">Receptor</keyword>
<dbReference type="FunFam" id="3.80.10.10:FF:000095">
    <property type="entry name" value="LRR receptor-like serine/threonine-protein kinase GSO1"/>
    <property type="match status" value="1"/>
</dbReference>
<keyword evidence="9 11" id="KW-0472">Membrane</keyword>
<evidence type="ECO:0000256" key="4">
    <source>
        <dbReference type="ARBA" id="ARBA00022614"/>
    </source>
</evidence>
<proteinExistence type="inferred from homology"/>
<dbReference type="InterPro" id="IPR013210">
    <property type="entry name" value="LRR_N_plant-typ"/>
</dbReference>
<keyword evidence="8 11" id="KW-1133">Transmembrane helix</keyword>
<sequence>MCYVNVSRVNPIDAMCTRFMFIVTNLFCPSVVNIMTSSTSSLLIFLHILLNPYFYLSAYSSSFPADTIACHPQQRLALLHFKQEFTISNDIYNDMQCKMQFGSTSAKTMNWNASIDCCRWDGVTCDQLTGDIVGLDLGCSKLQGTIDSNSSLFLIPRLRSLNLAYNDLGSSQIPPEISRFASSLTHLNLSSSSFSGHVPSEILHLSKLVSLDLSYNHFDSIHPQFLSKLFKNVTRLRELSLKYVNVSSTLPSNLSSSLTSLDLSGTRLLGDLPDYIFNLPNLQNLALSLNIALTGSLPKVNRSRNVPLRLLDLSQTGITGDIPASIANLWSLESLNLYDCKLSGFLPSFVGNLSHLVTLDLKSTNVGGIIPSSITSLTQLVKLDLSDNSFTGLPASNNITGLQRLVHLDLSRNLLEGVIPSWVSLLTSLEDIRLTTNMLSGVIPSGLFKLSSLEVLDLSYNKLQGTIPSVFALPSLRELMLDDNQLVGQLNLLDEDLVPPRSFLQLVNITYLTLANNNFSGVWDLDILLSSLTNLQGLDLSYSGLSVVTANANLSVNPEFYALKLASCKLNVFPEFLRSATKLSDLDLSHNDIHGQLPSWTGKMWMDSLSIFDLSHNFITGLYHLPWNYLLHLKLESNLIRGPFPLSICKMSFIQIVDLSNNHFNGTIPNCFGYINENLVMIDLGNNSFHGTFPVISGCERLGELNLNRNLVHGKLPRSLAKCAALEVLDVGNNQFNDVFPNWLATLPILKVLVLRSNSFHGSITNAEKTDFQFSNLRILDLSQNKFSGTLQSNFFRNLKAMMNVSDEKTEENYSKSPIGWNIYYHTTVVIKGMSYELVRILTTLTTIDLSDNIFEGGVPDVIGSLKSLKVLNLLHNSLTSHIPYALGNLSKIESLDLSWNQLVGEIPQQLTALTFLAVLNLSQNHLEGRIPRERQFNTFEDNSYLGNPELCGFPLPKECEKNHGTDQSSIQTEDSQDTESGFTWQAVVLGYGTGTLLGLVMGYLMLSTGRPKWFNRIADAAEHIVHTRQNKRRSVCIAK</sequence>
<accession>A0A251UD99</accession>
<dbReference type="GO" id="GO:0051707">
    <property type="term" value="P:response to other organism"/>
    <property type="evidence" value="ECO:0007669"/>
    <property type="project" value="UniProtKB-ARBA"/>
</dbReference>
<dbReference type="SUPFAM" id="SSF52058">
    <property type="entry name" value="L domain-like"/>
    <property type="match status" value="2"/>
</dbReference>
<keyword evidence="15" id="KW-1185">Reference proteome</keyword>
<dbReference type="STRING" id="4232.A0A251UD99"/>
<evidence type="ECO:0000313" key="15">
    <source>
        <dbReference type="Proteomes" id="UP000215914"/>
    </source>
</evidence>
<dbReference type="GO" id="GO:0006952">
    <property type="term" value="P:defense response"/>
    <property type="evidence" value="ECO:0007669"/>
    <property type="project" value="UniProtKB-ARBA"/>
</dbReference>
<dbReference type="Pfam" id="PF00560">
    <property type="entry name" value="LRR_1"/>
    <property type="match status" value="10"/>
</dbReference>
<comment type="subcellular location">
    <subcellularLocation>
        <location evidence="1">Cell membrane</location>
        <topology evidence="1">Single-pass type I membrane protein</topology>
    </subcellularLocation>
</comment>
<dbReference type="InterPro" id="IPR001611">
    <property type="entry name" value="Leu-rich_rpt"/>
</dbReference>
<dbReference type="GO" id="GO:0005886">
    <property type="term" value="C:plasma membrane"/>
    <property type="evidence" value="ECO:0007669"/>
    <property type="project" value="UniProtKB-SubCell"/>
</dbReference>
<feature type="transmembrane region" description="Helical" evidence="11">
    <location>
        <begin position="983"/>
        <end position="1007"/>
    </location>
</feature>
<evidence type="ECO:0000256" key="6">
    <source>
        <dbReference type="ARBA" id="ARBA00022729"/>
    </source>
</evidence>
<evidence type="ECO:0000256" key="9">
    <source>
        <dbReference type="ARBA" id="ARBA00023136"/>
    </source>
</evidence>
<reference evidence="13 15" key="1">
    <citation type="journal article" date="2017" name="Nature">
        <title>The sunflower genome provides insights into oil metabolism, flowering and Asterid evolution.</title>
        <authorList>
            <person name="Badouin H."/>
            <person name="Gouzy J."/>
            <person name="Grassa C.J."/>
            <person name="Murat F."/>
            <person name="Staton S.E."/>
            <person name="Cottret L."/>
            <person name="Lelandais-Briere C."/>
            <person name="Owens G.L."/>
            <person name="Carrere S."/>
            <person name="Mayjonade B."/>
            <person name="Legrand L."/>
            <person name="Gill N."/>
            <person name="Kane N.C."/>
            <person name="Bowers J.E."/>
            <person name="Hubner S."/>
            <person name="Bellec A."/>
            <person name="Berard A."/>
            <person name="Berges H."/>
            <person name="Blanchet N."/>
            <person name="Boniface M.C."/>
            <person name="Brunel D."/>
            <person name="Catrice O."/>
            <person name="Chaidir N."/>
            <person name="Claudel C."/>
            <person name="Donnadieu C."/>
            <person name="Faraut T."/>
            <person name="Fievet G."/>
            <person name="Helmstetter N."/>
            <person name="King M."/>
            <person name="Knapp S.J."/>
            <person name="Lai Z."/>
            <person name="Le Paslier M.C."/>
            <person name="Lippi Y."/>
            <person name="Lorenzon L."/>
            <person name="Mandel J.R."/>
            <person name="Marage G."/>
            <person name="Marchand G."/>
            <person name="Marquand E."/>
            <person name="Bret-Mestries E."/>
            <person name="Morien E."/>
            <person name="Nambeesan S."/>
            <person name="Nguyen T."/>
            <person name="Pegot-Espagnet P."/>
            <person name="Pouilly N."/>
            <person name="Raftis F."/>
            <person name="Sallet E."/>
            <person name="Schiex T."/>
            <person name="Thomas J."/>
            <person name="Vandecasteele C."/>
            <person name="Vares D."/>
            <person name="Vear F."/>
            <person name="Vautrin S."/>
            <person name="Crespi M."/>
            <person name="Mangin B."/>
            <person name="Burke J.M."/>
            <person name="Salse J."/>
            <person name="Munos S."/>
            <person name="Vincourt P."/>
            <person name="Rieseberg L.H."/>
            <person name="Langlade N.B."/>
        </authorList>
    </citation>
    <scope>NUCLEOTIDE SEQUENCE [LARGE SCALE GENOMIC DNA]</scope>
    <source>
        <strain evidence="15">cv. SF193</strain>
        <tissue evidence="13">Leaves</tissue>
    </source>
</reference>
<evidence type="ECO:0000256" key="8">
    <source>
        <dbReference type="ARBA" id="ARBA00022989"/>
    </source>
</evidence>
<dbReference type="AlphaFoldDB" id="A0A251UD99"/>
<keyword evidence="7" id="KW-0677">Repeat</keyword>
<dbReference type="PRINTS" id="PR00019">
    <property type="entry name" value="LEURICHRPT"/>
</dbReference>
<evidence type="ECO:0000256" key="2">
    <source>
        <dbReference type="ARBA" id="ARBA00009592"/>
    </source>
</evidence>
<evidence type="ECO:0000256" key="11">
    <source>
        <dbReference type="SAM" id="Phobius"/>
    </source>
</evidence>
<dbReference type="PROSITE" id="PS51450">
    <property type="entry name" value="LRR"/>
    <property type="match status" value="1"/>
</dbReference>
<keyword evidence="4" id="KW-0433">Leucine-rich repeat</keyword>
<dbReference type="Gramene" id="mRNA:HanXRQr2_Chr07g0312611">
    <property type="protein sequence ID" value="CDS:HanXRQr2_Chr07g0312611.1"/>
    <property type="gene ID" value="HanXRQr2_Chr07g0312611"/>
</dbReference>
<evidence type="ECO:0000256" key="7">
    <source>
        <dbReference type="ARBA" id="ARBA00022737"/>
    </source>
</evidence>
<evidence type="ECO:0000259" key="12">
    <source>
        <dbReference type="Pfam" id="PF08263"/>
    </source>
</evidence>
<dbReference type="SMART" id="SM00369">
    <property type="entry name" value="LRR_TYP"/>
    <property type="match status" value="11"/>
</dbReference>
<dbReference type="EMBL" id="CM007896">
    <property type="protein sequence ID" value="OTG21315.1"/>
    <property type="molecule type" value="Genomic_DNA"/>
</dbReference>
<dbReference type="FunCoup" id="A0A251UD99">
    <property type="interactions" value="745"/>
</dbReference>
<name>A0A251UD99_HELAN</name>
<dbReference type="PANTHER" id="PTHR48061">
    <property type="entry name" value="LEUCINE-RICH REPEAT RECEPTOR PROTEIN KINASE EMS1-LIKE-RELATED"/>
    <property type="match status" value="1"/>
</dbReference>
<keyword evidence="6" id="KW-0732">Signal</keyword>
<dbReference type="OMA" id="VIDEHIH"/>
<evidence type="ECO:0000313" key="14">
    <source>
        <dbReference type="EMBL" id="OTG21315.1"/>
    </source>
</evidence>
<dbReference type="Pfam" id="PF08263">
    <property type="entry name" value="LRRNT_2"/>
    <property type="match status" value="1"/>
</dbReference>
<reference evidence="13" key="3">
    <citation type="submission" date="2020-06" db="EMBL/GenBank/DDBJ databases">
        <title>Helianthus annuus Genome sequencing and assembly Release 2.</title>
        <authorList>
            <person name="Gouzy J."/>
            <person name="Langlade N."/>
            <person name="Munos S."/>
        </authorList>
    </citation>
    <scope>NUCLEOTIDE SEQUENCE</scope>
    <source>
        <tissue evidence="13">Leaves</tissue>
    </source>
</reference>
<gene>
    <name evidence="14" type="primary">AtRLP6</name>
    <name evidence="14" type="ORF">HannXRQ_Chr07g0202811</name>
    <name evidence="13" type="ORF">HanXRQr2_Chr07g0312611</name>
</gene>
<evidence type="ECO:0000256" key="1">
    <source>
        <dbReference type="ARBA" id="ARBA00004251"/>
    </source>
</evidence>
<comment type="similarity">
    <text evidence="2">Belongs to the RLP family.</text>
</comment>
<keyword evidence="5 11" id="KW-0812">Transmembrane</keyword>
<dbReference type="InterPro" id="IPR046956">
    <property type="entry name" value="RLP23-like"/>
</dbReference>
<dbReference type="Pfam" id="PF13855">
    <property type="entry name" value="LRR_8"/>
    <property type="match status" value="3"/>
</dbReference>
<evidence type="ECO:0000256" key="3">
    <source>
        <dbReference type="ARBA" id="ARBA00022475"/>
    </source>
</evidence>
<keyword evidence="10" id="KW-0325">Glycoprotein</keyword>
<dbReference type="Proteomes" id="UP000215914">
    <property type="component" value="Chromosome 7"/>
</dbReference>
<dbReference type="FunFam" id="3.80.10.10:FF:000213">
    <property type="entry name" value="Tyrosine-sulfated glycopeptide receptor 1"/>
    <property type="match status" value="1"/>
</dbReference>
<dbReference type="PANTHER" id="PTHR48061:SF2">
    <property type="entry name" value="RECEPTOR LIKE PROTEIN 30-LIKE"/>
    <property type="match status" value="1"/>
</dbReference>
<dbReference type="InterPro" id="IPR003591">
    <property type="entry name" value="Leu-rich_rpt_typical-subtyp"/>
</dbReference>
<feature type="domain" description="Leucine-rich repeat-containing N-terminal plant-type" evidence="12">
    <location>
        <begin position="71"/>
        <end position="126"/>
    </location>
</feature>
<protein>
    <submittedName>
        <fullName evidence="13">Leucine-rich repeat-containing, plant-type, leucine-rich repeat domain superfamily</fullName>
    </submittedName>
    <submittedName>
        <fullName evidence="14">Putative receptor like protein 6</fullName>
    </submittedName>
</protein>
<evidence type="ECO:0000256" key="5">
    <source>
        <dbReference type="ARBA" id="ARBA00022692"/>
    </source>
</evidence>
<dbReference type="InParanoid" id="A0A251UD99"/>
<evidence type="ECO:0000313" key="13">
    <source>
        <dbReference type="EMBL" id="KAF5800142.1"/>
    </source>
</evidence>
<keyword evidence="3" id="KW-1003">Cell membrane</keyword>
<organism evidence="14 15">
    <name type="scientific">Helianthus annuus</name>
    <name type="common">Common sunflower</name>
    <dbReference type="NCBI Taxonomy" id="4232"/>
    <lineage>
        <taxon>Eukaryota</taxon>
        <taxon>Viridiplantae</taxon>
        <taxon>Streptophyta</taxon>
        <taxon>Embryophyta</taxon>
        <taxon>Tracheophyta</taxon>
        <taxon>Spermatophyta</taxon>
        <taxon>Magnoliopsida</taxon>
        <taxon>eudicotyledons</taxon>
        <taxon>Gunneridae</taxon>
        <taxon>Pentapetalae</taxon>
        <taxon>asterids</taxon>
        <taxon>campanulids</taxon>
        <taxon>Asterales</taxon>
        <taxon>Asteraceae</taxon>
        <taxon>Asteroideae</taxon>
        <taxon>Heliantheae alliance</taxon>
        <taxon>Heliantheae</taxon>
        <taxon>Helianthus</taxon>
    </lineage>
</organism>
<dbReference type="InterPro" id="IPR032675">
    <property type="entry name" value="LRR_dom_sf"/>
</dbReference>